<sequence length="93" mass="10768">MSTELKKFVVWGSYCENVLEKRAPFRQAHLDNLKALYESGKLLTIGPTQDVTKVFAVYAAPDLDSAKQLVEADPYWQNGIWTDYEVHEWLQVY</sequence>
<dbReference type="PANTHER" id="PTHR33606">
    <property type="entry name" value="PROTEIN YCII"/>
    <property type="match status" value="1"/>
</dbReference>
<dbReference type="Proteomes" id="UP000738376">
    <property type="component" value="Unassembled WGS sequence"/>
</dbReference>
<dbReference type="InterPro" id="IPR051807">
    <property type="entry name" value="Sec-metab_biosynth-assoc"/>
</dbReference>
<evidence type="ECO:0000259" key="2">
    <source>
        <dbReference type="Pfam" id="PF03795"/>
    </source>
</evidence>
<gene>
    <name evidence="3" type="ORF">HC246_06715</name>
</gene>
<name>A0ABX1LQC3_9CYAN</name>
<reference evidence="3 4" key="1">
    <citation type="submission" date="2020-03" db="EMBL/GenBank/DDBJ databases">
        <title>Draft Genome Sequence of 2-Methylisoborneol Producing Pseudanabaena yagii Strain GIHE-NHR1 Isolated from North Han River in South Korea.</title>
        <authorList>
            <person name="Jeong J."/>
        </authorList>
    </citation>
    <scope>NUCLEOTIDE SEQUENCE [LARGE SCALE GENOMIC DNA]</scope>
    <source>
        <strain evidence="3 4">GIHE-NHR1</strain>
    </source>
</reference>
<dbReference type="Gene3D" id="3.30.70.1060">
    <property type="entry name" value="Dimeric alpha+beta barrel"/>
    <property type="match status" value="1"/>
</dbReference>
<protein>
    <recommendedName>
        <fullName evidence="2">YCII-related domain-containing protein</fullName>
    </recommendedName>
</protein>
<feature type="domain" description="YCII-related" evidence="2">
    <location>
        <begin position="7"/>
        <end position="89"/>
    </location>
</feature>
<proteinExistence type="inferred from homology"/>
<evidence type="ECO:0000313" key="4">
    <source>
        <dbReference type="Proteomes" id="UP000738376"/>
    </source>
</evidence>
<dbReference type="RefSeq" id="WP_169362711.1">
    <property type="nucleotide sequence ID" value="NZ_JAAVJL010000001.1"/>
</dbReference>
<evidence type="ECO:0000256" key="1">
    <source>
        <dbReference type="ARBA" id="ARBA00007689"/>
    </source>
</evidence>
<evidence type="ECO:0000313" key="3">
    <source>
        <dbReference type="EMBL" id="NMF57715.1"/>
    </source>
</evidence>
<comment type="similarity">
    <text evidence="1">Belongs to the YciI family.</text>
</comment>
<dbReference type="SUPFAM" id="SSF54909">
    <property type="entry name" value="Dimeric alpha+beta barrel"/>
    <property type="match status" value="1"/>
</dbReference>
<dbReference type="PANTHER" id="PTHR33606:SF3">
    <property type="entry name" value="PROTEIN YCII"/>
    <property type="match status" value="1"/>
</dbReference>
<comment type="caution">
    <text evidence="3">The sequence shown here is derived from an EMBL/GenBank/DDBJ whole genome shotgun (WGS) entry which is preliminary data.</text>
</comment>
<accession>A0ABX1LQC3</accession>
<organism evidence="3 4">
    <name type="scientific">Pseudanabaena yagii GIHE-NHR1</name>
    <dbReference type="NCBI Taxonomy" id="2722753"/>
    <lineage>
        <taxon>Bacteria</taxon>
        <taxon>Bacillati</taxon>
        <taxon>Cyanobacteriota</taxon>
        <taxon>Cyanophyceae</taxon>
        <taxon>Pseudanabaenales</taxon>
        <taxon>Pseudanabaenaceae</taxon>
        <taxon>Pseudanabaena</taxon>
        <taxon>Pseudanabaena yagii</taxon>
    </lineage>
</organism>
<dbReference type="InterPro" id="IPR011008">
    <property type="entry name" value="Dimeric_a/b-barrel"/>
</dbReference>
<dbReference type="NCBIfam" id="NF009506">
    <property type="entry name" value="PRK12864.1"/>
    <property type="match status" value="1"/>
</dbReference>
<dbReference type="Pfam" id="PF03795">
    <property type="entry name" value="YCII"/>
    <property type="match status" value="1"/>
</dbReference>
<dbReference type="InterPro" id="IPR005545">
    <property type="entry name" value="YCII"/>
</dbReference>
<dbReference type="EMBL" id="JAAVJL010000001">
    <property type="protein sequence ID" value="NMF57715.1"/>
    <property type="molecule type" value="Genomic_DNA"/>
</dbReference>
<keyword evidence="4" id="KW-1185">Reference proteome</keyword>